<dbReference type="Proteomes" id="UP001385499">
    <property type="component" value="Unassembled WGS sequence"/>
</dbReference>
<evidence type="ECO:0000313" key="1">
    <source>
        <dbReference type="EMBL" id="MEJ8476428.1"/>
    </source>
</evidence>
<proteinExistence type="predicted"/>
<dbReference type="RefSeq" id="WP_340276957.1">
    <property type="nucleotide sequence ID" value="NZ_JBAKIA010000019.1"/>
</dbReference>
<name>A0ABU8TRK8_9HYPH</name>
<reference evidence="1 2" key="1">
    <citation type="submission" date="2024-02" db="EMBL/GenBank/DDBJ databases">
        <title>Roseibium algae sp. nov., isolated from marine alga (Grateloupia sp.), showing potential in myo-inositol conversion.</title>
        <authorList>
            <person name="Wang Y."/>
        </authorList>
    </citation>
    <scope>NUCLEOTIDE SEQUENCE [LARGE SCALE GENOMIC DNA]</scope>
    <source>
        <strain evidence="1 2">H3510</strain>
    </source>
</reference>
<accession>A0ABU8TRK8</accession>
<sequence length="93" mass="10616">MMTAPKTIDELFSRFGKIARFAEEVGCGYEAARQMKRRRRITPKYWTIVVDACERRQIAGVDLEWLARRHSVLVPPNCFSGASSRPETSPLTT</sequence>
<protein>
    <submittedName>
        <fullName evidence="1">Uncharacterized protein</fullName>
    </submittedName>
</protein>
<keyword evidence="2" id="KW-1185">Reference proteome</keyword>
<gene>
    <name evidence="1" type="ORF">V6575_20245</name>
</gene>
<organism evidence="1 2">
    <name type="scientific">Roseibium algae</name>
    <dbReference type="NCBI Taxonomy" id="3123038"/>
    <lineage>
        <taxon>Bacteria</taxon>
        <taxon>Pseudomonadati</taxon>
        <taxon>Pseudomonadota</taxon>
        <taxon>Alphaproteobacteria</taxon>
        <taxon>Hyphomicrobiales</taxon>
        <taxon>Stappiaceae</taxon>
        <taxon>Roseibium</taxon>
    </lineage>
</organism>
<comment type="caution">
    <text evidence="1">The sequence shown here is derived from an EMBL/GenBank/DDBJ whole genome shotgun (WGS) entry which is preliminary data.</text>
</comment>
<evidence type="ECO:0000313" key="2">
    <source>
        <dbReference type="Proteomes" id="UP001385499"/>
    </source>
</evidence>
<dbReference type="EMBL" id="JBAKIA010000019">
    <property type="protein sequence ID" value="MEJ8476428.1"/>
    <property type="molecule type" value="Genomic_DNA"/>
</dbReference>